<dbReference type="Proteomes" id="UP000324222">
    <property type="component" value="Unassembled WGS sequence"/>
</dbReference>
<gene>
    <name evidence="1" type="ORF">E2C01_075234</name>
</gene>
<organism evidence="1 2">
    <name type="scientific">Portunus trituberculatus</name>
    <name type="common">Swimming crab</name>
    <name type="synonym">Neptunus trituberculatus</name>
    <dbReference type="NCBI Taxonomy" id="210409"/>
    <lineage>
        <taxon>Eukaryota</taxon>
        <taxon>Metazoa</taxon>
        <taxon>Ecdysozoa</taxon>
        <taxon>Arthropoda</taxon>
        <taxon>Crustacea</taxon>
        <taxon>Multicrustacea</taxon>
        <taxon>Malacostraca</taxon>
        <taxon>Eumalacostraca</taxon>
        <taxon>Eucarida</taxon>
        <taxon>Decapoda</taxon>
        <taxon>Pleocyemata</taxon>
        <taxon>Brachyura</taxon>
        <taxon>Eubrachyura</taxon>
        <taxon>Portunoidea</taxon>
        <taxon>Portunidae</taxon>
        <taxon>Portuninae</taxon>
        <taxon>Portunus</taxon>
    </lineage>
</organism>
<sequence length="79" mass="9161">MRTRWRDLVISTTLITPSIAPNQRRPPSRPTISVLRWAYRRIPSARAGRASAQIASQERDIRRIHNHSQTHHKTALTSR</sequence>
<proteinExistence type="predicted"/>
<evidence type="ECO:0000313" key="1">
    <source>
        <dbReference type="EMBL" id="MPC80648.1"/>
    </source>
</evidence>
<keyword evidence="2" id="KW-1185">Reference proteome</keyword>
<reference evidence="1 2" key="1">
    <citation type="submission" date="2019-05" db="EMBL/GenBank/DDBJ databases">
        <title>Another draft genome of Portunus trituberculatus and its Hox gene families provides insights of decapod evolution.</title>
        <authorList>
            <person name="Jeong J.-H."/>
            <person name="Song I."/>
            <person name="Kim S."/>
            <person name="Choi T."/>
            <person name="Kim D."/>
            <person name="Ryu S."/>
            <person name="Kim W."/>
        </authorList>
    </citation>
    <scope>NUCLEOTIDE SEQUENCE [LARGE SCALE GENOMIC DNA]</scope>
    <source>
        <tissue evidence="1">Muscle</tissue>
    </source>
</reference>
<accession>A0A5B7IIL7</accession>
<dbReference type="AlphaFoldDB" id="A0A5B7IIL7"/>
<evidence type="ECO:0000313" key="2">
    <source>
        <dbReference type="Proteomes" id="UP000324222"/>
    </source>
</evidence>
<name>A0A5B7IIL7_PORTR</name>
<dbReference type="EMBL" id="VSRR010054621">
    <property type="protein sequence ID" value="MPC80648.1"/>
    <property type="molecule type" value="Genomic_DNA"/>
</dbReference>
<protein>
    <submittedName>
        <fullName evidence="1">Uncharacterized protein</fullName>
    </submittedName>
</protein>
<comment type="caution">
    <text evidence="1">The sequence shown here is derived from an EMBL/GenBank/DDBJ whole genome shotgun (WGS) entry which is preliminary data.</text>
</comment>